<dbReference type="EMBL" id="KY487860">
    <property type="protein sequence ID" value="AUM61788.1"/>
    <property type="molecule type" value="Genomic_DNA"/>
</dbReference>
<evidence type="ECO:0000313" key="1">
    <source>
        <dbReference type="EMBL" id="AUM61788.1"/>
    </source>
</evidence>
<name>A0A2K9LSD0_9VIRU</name>
<proteinExistence type="predicted"/>
<sequence>MKSRRYSKYYQMASAGYGALQQFRKRGGKRARPIGSYFGSRKRFRGRGGRTRRRRKRKVKANFGGGIGAGGDGSITFVRQRPRIRWLNRIEKALAQKVKYDVTETSILSSGTNAQVWNKTYVWNQTHLQSMFTQLTPFNNTGALYMHSCTSKVHFCNQDNADCTLWIYDCLLRNDAVNLDVVADVQQGLVDEGGGGGNYTTPNVTPFKSKKFTEHWKVVKVHRRILSSGGVHIHKIKTTPLHKINRERILQTGAVGTYGATAGIGGLTVCTLWVALGQVTNDSVTKTNIGYAGCKVDVAILHQYNIMGLQDDATTYAQTGSLGAVAIADIMNEKTGLVQVEVTA</sequence>
<protein>
    <submittedName>
        <fullName evidence="1">Capsid</fullName>
    </submittedName>
</protein>
<organism evidence="1">
    <name type="scientific">uncultured virus</name>
    <dbReference type="NCBI Taxonomy" id="340016"/>
    <lineage>
        <taxon>Viruses</taxon>
        <taxon>environmental samples</taxon>
    </lineage>
</organism>
<accession>A0A2K9LSD0</accession>
<gene>
    <name evidence="1" type="primary">Cap</name>
</gene>
<reference evidence="1" key="1">
    <citation type="submission" date="2017-01" db="EMBL/GenBank/DDBJ databases">
        <title>High-throughput sequencing uncovers low homogeneity in the biogeography of single-stranded DNA viruses.</title>
        <authorList>
            <person name="Pearson V.M."/>
            <person name="Rokyta D.R."/>
        </authorList>
    </citation>
    <scope>NUCLEOTIDE SEQUENCE</scope>
</reference>